<dbReference type="SUPFAM" id="SSF56300">
    <property type="entry name" value="Metallo-dependent phosphatases"/>
    <property type="match status" value="1"/>
</dbReference>
<feature type="transmembrane region" description="Helical" evidence="1">
    <location>
        <begin position="535"/>
        <end position="556"/>
    </location>
</feature>
<feature type="transmembrane region" description="Helical" evidence="1">
    <location>
        <begin position="446"/>
        <end position="464"/>
    </location>
</feature>
<proteinExistence type="predicted"/>
<keyword evidence="1" id="KW-0812">Transmembrane</keyword>
<comment type="caution">
    <text evidence="2">The sequence shown here is derived from an EMBL/GenBank/DDBJ whole genome shotgun (WGS) entry which is preliminary data.</text>
</comment>
<dbReference type="AlphaFoldDB" id="A0A5B2UCP8"/>
<dbReference type="InterPro" id="IPR029052">
    <property type="entry name" value="Metallo-depent_PP-like"/>
</dbReference>
<accession>A0A5B2UCP8</accession>
<evidence type="ECO:0000313" key="2">
    <source>
        <dbReference type="EMBL" id="KAA2224316.1"/>
    </source>
</evidence>
<feature type="transmembrane region" description="Helical" evidence="1">
    <location>
        <begin position="6"/>
        <end position="22"/>
    </location>
</feature>
<dbReference type="Gene3D" id="3.60.21.10">
    <property type="match status" value="1"/>
</dbReference>
<reference evidence="2 3" key="1">
    <citation type="journal article" date="2015" name="Int. J. Syst. Evol. Microbiol.">
        <title>Chryseobacterium sediminis sp. nov., isolated from a river sediment.</title>
        <authorList>
            <person name="Kampfer P."/>
            <person name="Busse H.J."/>
            <person name="McInroy J.A."/>
            <person name="Glaeser S.P."/>
        </authorList>
    </citation>
    <scope>NUCLEOTIDE SEQUENCE [LARGE SCALE GENOMIC DNA]</scope>
    <source>
        <strain evidence="2 3">IMT-174</strain>
    </source>
</reference>
<evidence type="ECO:0000313" key="3">
    <source>
        <dbReference type="Proteomes" id="UP000323082"/>
    </source>
</evidence>
<sequence>MMEDLFFYLLLLAALTFLIFYFKDSFYASKKVKIFKDIAEKYPYYFIPQKPVKWFDFTGLMNSFRMVSLSADILSIIDKREMQTALGKDTGRELIENTGNESEDEFWFDFIADTGDGFDATTTVFYHLTRGSYTYSFKNEFNRDVEDEPEIKLKRGSVLVVGGDLVYPVGSETNYRDRFKGPLRLVAPDTKEAGPILIATPGNHDWYDGLSAFFRLMCQRSKISDYRTVQNRSYFAYSLRENVHLMGIDNQLLGDIDIPQMTFFTEYVEKISKGNDTNHVILLIAEPYWYNYQIKDRHKRRQRMDSLEYIIRTMKEAVRKLEASNIKSEIIFDVVLTGDIHHYSHYKLDENEKGYDKEIKHYITSGGGGAFGHITDFLKDTITLPILQNTTTTELTYTLDGRYPSKEKSGKKTFWNLIFFIINYEFTVLLFFLSLIVTYTHCYSDSILKGLILFLIPAIFHFTITKVTNTECSGKEKWTSKILRGLLFVLSFAVQWFVFMKLPTYGYTFLKDSHLSFIHINEIKSFFKIPAGCDYFVSQLIISALLQSILFGWYILFGYHFFKLYVTEISSGKINTGNKNFLKFKITDKEIVIYVVAIKKTYRWMNILKNKDASQLQKELLTEDPKKFIKDNFKLDPDKNVKIIDKITISL</sequence>
<feature type="transmembrane region" description="Helical" evidence="1">
    <location>
        <begin position="485"/>
        <end position="502"/>
    </location>
</feature>
<protein>
    <recommendedName>
        <fullName evidence="4">Calcineurin-like phosphoesterase domain-containing protein</fullName>
    </recommendedName>
</protein>
<dbReference type="PANTHER" id="PTHR34211:SF3">
    <property type="entry name" value="CALCINEURIN-LIKE METALLO-PHOSPHOESTERASE SUPERFAMILY PROTEIN"/>
    <property type="match status" value="1"/>
</dbReference>
<organism evidence="2 3">
    <name type="scientific">Chryseobacterium sediminis</name>
    <dbReference type="NCBI Taxonomy" id="1679494"/>
    <lineage>
        <taxon>Bacteria</taxon>
        <taxon>Pseudomonadati</taxon>
        <taxon>Bacteroidota</taxon>
        <taxon>Flavobacteriia</taxon>
        <taxon>Flavobacteriales</taxon>
        <taxon>Weeksellaceae</taxon>
        <taxon>Chryseobacterium group</taxon>
        <taxon>Chryseobacterium</taxon>
    </lineage>
</organism>
<evidence type="ECO:0008006" key="4">
    <source>
        <dbReference type="Google" id="ProtNLM"/>
    </source>
</evidence>
<dbReference type="RefSeq" id="WP_149833273.1">
    <property type="nucleotide sequence ID" value="NZ_VUNZ01000001.1"/>
</dbReference>
<dbReference type="OrthoDB" id="500534at2"/>
<feature type="transmembrane region" description="Helical" evidence="1">
    <location>
        <begin position="414"/>
        <end position="440"/>
    </location>
</feature>
<dbReference type="PANTHER" id="PTHR34211">
    <property type="entry name" value="CALCINEURIN-LIKE METALLO-PHOSPHOESTERASE SUPERFAMILY PROTEIN"/>
    <property type="match status" value="1"/>
</dbReference>
<keyword evidence="1" id="KW-1133">Transmembrane helix</keyword>
<dbReference type="Proteomes" id="UP000323082">
    <property type="component" value="Unassembled WGS sequence"/>
</dbReference>
<gene>
    <name evidence="2" type="ORF">FW780_08965</name>
</gene>
<keyword evidence="1" id="KW-0472">Membrane</keyword>
<name>A0A5B2UCP8_9FLAO</name>
<evidence type="ECO:0000256" key="1">
    <source>
        <dbReference type="SAM" id="Phobius"/>
    </source>
</evidence>
<dbReference type="EMBL" id="VUNZ01000001">
    <property type="protein sequence ID" value="KAA2224316.1"/>
    <property type="molecule type" value="Genomic_DNA"/>
</dbReference>